<comment type="caution">
    <text evidence="1">The sequence shown here is derived from an EMBL/GenBank/DDBJ whole genome shotgun (WGS) entry which is preliminary data.</text>
</comment>
<evidence type="ECO:0000313" key="2">
    <source>
        <dbReference type="Proteomes" id="UP000238479"/>
    </source>
</evidence>
<dbReference type="AlphaFoldDB" id="A0A2P6S811"/>
<protein>
    <submittedName>
        <fullName evidence="1">Uncharacterized protein</fullName>
    </submittedName>
</protein>
<reference evidence="1 2" key="1">
    <citation type="journal article" date="2018" name="Nat. Genet.">
        <title>The Rosa genome provides new insights in the design of modern roses.</title>
        <authorList>
            <person name="Bendahmane M."/>
        </authorList>
    </citation>
    <scope>NUCLEOTIDE SEQUENCE [LARGE SCALE GENOMIC DNA]</scope>
    <source>
        <strain evidence="2">cv. Old Blush</strain>
    </source>
</reference>
<proteinExistence type="predicted"/>
<dbReference type="Gramene" id="PRQ54831">
    <property type="protein sequence ID" value="PRQ54831"/>
    <property type="gene ID" value="RchiOBHm_Chr1g0318021"/>
</dbReference>
<organism evidence="1 2">
    <name type="scientific">Rosa chinensis</name>
    <name type="common">China rose</name>
    <dbReference type="NCBI Taxonomy" id="74649"/>
    <lineage>
        <taxon>Eukaryota</taxon>
        <taxon>Viridiplantae</taxon>
        <taxon>Streptophyta</taxon>
        <taxon>Embryophyta</taxon>
        <taxon>Tracheophyta</taxon>
        <taxon>Spermatophyta</taxon>
        <taxon>Magnoliopsida</taxon>
        <taxon>eudicotyledons</taxon>
        <taxon>Gunneridae</taxon>
        <taxon>Pentapetalae</taxon>
        <taxon>rosids</taxon>
        <taxon>fabids</taxon>
        <taxon>Rosales</taxon>
        <taxon>Rosaceae</taxon>
        <taxon>Rosoideae</taxon>
        <taxon>Rosoideae incertae sedis</taxon>
        <taxon>Rosa</taxon>
    </lineage>
</organism>
<gene>
    <name evidence="1" type="ORF">RchiOBHm_Chr1g0318021</name>
</gene>
<keyword evidence="2" id="KW-1185">Reference proteome</keyword>
<dbReference type="EMBL" id="PDCK01000039">
    <property type="protein sequence ID" value="PRQ54831.1"/>
    <property type="molecule type" value="Genomic_DNA"/>
</dbReference>
<name>A0A2P6S811_ROSCH</name>
<accession>A0A2P6S811</accession>
<sequence length="49" mass="5416">MLKAITHGTIFDLFTVSILHPGQGEMPPHVPKLSSTSYNSTDFHASQIY</sequence>
<dbReference type="Proteomes" id="UP000238479">
    <property type="component" value="Chromosome 1"/>
</dbReference>
<evidence type="ECO:0000313" key="1">
    <source>
        <dbReference type="EMBL" id="PRQ54831.1"/>
    </source>
</evidence>